<keyword evidence="2" id="KW-1185">Reference proteome</keyword>
<protein>
    <submittedName>
        <fullName evidence="1">Uncharacterized protein</fullName>
    </submittedName>
</protein>
<dbReference type="EMBL" id="CM015726">
    <property type="protein sequence ID" value="KAF3700061.1"/>
    <property type="molecule type" value="Genomic_DNA"/>
</dbReference>
<dbReference type="AlphaFoldDB" id="A0A6G1QBN6"/>
<proteinExistence type="predicted"/>
<organism evidence="1 2">
    <name type="scientific">Channa argus</name>
    <name type="common">Northern snakehead</name>
    <name type="synonym">Ophicephalus argus</name>
    <dbReference type="NCBI Taxonomy" id="215402"/>
    <lineage>
        <taxon>Eukaryota</taxon>
        <taxon>Metazoa</taxon>
        <taxon>Chordata</taxon>
        <taxon>Craniata</taxon>
        <taxon>Vertebrata</taxon>
        <taxon>Euteleostomi</taxon>
        <taxon>Actinopterygii</taxon>
        <taxon>Neopterygii</taxon>
        <taxon>Teleostei</taxon>
        <taxon>Neoteleostei</taxon>
        <taxon>Acanthomorphata</taxon>
        <taxon>Anabantaria</taxon>
        <taxon>Anabantiformes</taxon>
        <taxon>Channoidei</taxon>
        <taxon>Channidae</taxon>
        <taxon>Channa</taxon>
    </lineage>
</organism>
<dbReference type="Proteomes" id="UP000503349">
    <property type="component" value="Chromosome 15"/>
</dbReference>
<accession>A0A6G1QBN6</accession>
<evidence type="ECO:0000313" key="2">
    <source>
        <dbReference type="Proteomes" id="UP000503349"/>
    </source>
</evidence>
<reference evidence="2" key="2">
    <citation type="submission" date="2019-02" db="EMBL/GenBank/DDBJ databases">
        <title>Opniocepnalus argus Var Kimnra genome.</title>
        <authorList>
            <person name="Zhou C."/>
            <person name="Xiao S."/>
        </authorList>
    </citation>
    <scope>NUCLEOTIDE SEQUENCE [LARGE SCALE GENOMIC DNA]</scope>
</reference>
<name>A0A6G1QBN6_CHAAH</name>
<reference evidence="1 2" key="1">
    <citation type="submission" date="2019-02" db="EMBL/GenBank/DDBJ databases">
        <title>Opniocepnalus argus genome.</title>
        <authorList>
            <person name="Zhou C."/>
            <person name="Xiao S."/>
        </authorList>
    </citation>
    <scope>NUCLEOTIDE SEQUENCE [LARGE SCALE GENOMIC DNA]</scope>
    <source>
        <strain evidence="1">OARG1902GOOAL</strain>
        <tissue evidence="1">Muscle</tissue>
    </source>
</reference>
<sequence length="147" mass="16167">MLLNAIVQSGTSYPYETGAHKMEEWTAISVLWWKGERSECKEKLEGGLCSNKLSNLIDLRGAVGDTAQSPELRASVSQAVTGASFQCLLLLITNSAVLETLCRDPHQGLEVMAVRKQIDFSPPTHKQLTTQCSIRHTLETLSDKPLP</sequence>
<gene>
    <name evidence="1" type="ORF">EXN66_Car015748</name>
</gene>
<evidence type="ECO:0000313" key="1">
    <source>
        <dbReference type="EMBL" id="KAF3700061.1"/>
    </source>
</evidence>